<dbReference type="InterPro" id="IPR010982">
    <property type="entry name" value="Lambda_DNA-bd_dom_sf"/>
</dbReference>
<dbReference type="EMBL" id="WUMU01000036">
    <property type="protein sequence ID" value="MXN20814.1"/>
    <property type="molecule type" value="Genomic_DNA"/>
</dbReference>
<evidence type="ECO:0000259" key="1">
    <source>
        <dbReference type="PROSITE" id="PS50943"/>
    </source>
</evidence>
<dbReference type="GO" id="GO:0003677">
    <property type="term" value="F:DNA binding"/>
    <property type="evidence" value="ECO:0007669"/>
    <property type="project" value="InterPro"/>
</dbReference>
<name>A0A6L7G9D4_9RHOB</name>
<evidence type="ECO:0000313" key="3">
    <source>
        <dbReference type="Proteomes" id="UP000477911"/>
    </source>
</evidence>
<dbReference type="SMART" id="SM00530">
    <property type="entry name" value="HTH_XRE"/>
    <property type="match status" value="1"/>
</dbReference>
<comment type="caution">
    <text evidence="2">The sequence shown here is derived from an EMBL/GenBank/DDBJ whole genome shotgun (WGS) entry which is preliminary data.</text>
</comment>
<dbReference type="Pfam" id="PF01381">
    <property type="entry name" value="HTH_3"/>
    <property type="match status" value="1"/>
</dbReference>
<dbReference type="SUPFAM" id="SSF47413">
    <property type="entry name" value="lambda repressor-like DNA-binding domains"/>
    <property type="match status" value="1"/>
</dbReference>
<dbReference type="CDD" id="cd00093">
    <property type="entry name" value="HTH_XRE"/>
    <property type="match status" value="1"/>
</dbReference>
<protein>
    <submittedName>
        <fullName evidence="2">Helix-turn-helix domain-containing protein</fullName>
    </submittedName>
</protein>
<dbReference type="Proteomes" id="UP000477911">
    <property type="component" value="Unassembled WGS sequence"/>
</dbReference>
<feature type="domain" description="HTH cro/C1-type" evidence="1">
    <location>
        <begin position="15"/>
        <end position="69"/>
    </location>
</feature>
<dbReference type="Gene3D" id="1.10.260.40">
    <property type="entry name" value="lambda repressor-like DNA-binding domains"/>
    <property type="match status" value="1"/>
</dbReference>
<sequence>MGTPQGVIPLLPERLNAVRKAAELSQVDFAKRLGLSPRGYKNYELGLREVPLSVVSTVHQEFDVDLHWLVYGEVGSVSSQAAEEAMLRVMRSVRAFEKKQGVALSDEKADVVTTYLFRQLLRRPDFSDDEMWEYLETTL</sequence>
<dbReference type="InterPro" id="IPR001387">
    <property type="entry name" value="Cro/C1-type_HTH"/>
</dbReference>
<keyword evidence="3" id="KW-1185">Reference proteome</keyword>
<dbReference type="PROSITE" id="PS50943">
    <property type="entry name" value="HTH_CROC1"/>
    <property type="match status" value="1"/>
</dbReference>
<dbReference type="RefSeq" id="WP_160896937.1">
    <property type="nucleotide sequence ID" value="NZ_WUMU01000036.1"/>
</dbReference>
<reference evidence="2 3" key="1">
    <citation type="submission" date="2019-12" db="EMBL/GenBank/DDBJ databases">
        <authorList>
            <person name="Li M."/>
        </authorList>
    </citation>
    <scope>NUCLEOTIDE SEQUENCE [LARGE SCALE GENOMIC DNA]</scope>
    <source>
        <strain evidence="2 3">GBMRC 2024</strain>
    </source>
</reference>
<evidence type="ECO:0000313" key="2">
    <source>
        <dbReference type="EMBL" id="MXN20814.1"/>
    </source>
</evidence>
<proteinExistence type="predicted"/>
<gene>
    <name evidence="2" type="ORF">GR170_23545</name>
</gene>
<accession>A0A6L7G9D4</accession>
<dbReference type="AlphaFoldDB" id="A0A6L7G9D4"/>
<organism evidence="2 3">
    <name type="scientific">Pseudooceanicola albus</name>
    <dbReference type="NCBI Taxonomy" id="2692189"/>
    <lineage>
        <taxon>Bacteria</taxon>
        <taxon>Pseudomonadati</taxon>
        <taxon>Pseudomonadota</taxon>
        <taxon>Alphaproteobacteria</taxon>
        <taxon>Rhodobacterales</taxon>
        <taxon>Paracoccaceae</taxon>
        <taxon>Pseudooceanicola</taxon>
    </lineage>
</organism>